<keyword evidence="9 12" id="KW-1133">Transmembrane helix</keyword>
<dbReference type="PANTHER" id="PTHR43304:SF1">
    <property type="entry name" value="PAC DOMAIN-CONTAINING PROTEIN"/>
    <property type="match status" value="1"/>
</dbReference>
<accession>A0A1G7CIN9</accession>
<dbReference type="InterPro" id="IPR004010">
    <property type="entry name" value="Double_Cache_2"/>
</dbReference>
<evidence type="ECO:0000256" key="7">
    <source>
        <dbReference type="ARBA" id="ARBA00022692"/>
    </source>
</evidence>
<gene>
    <name evidence="14" type="ORF">SAMN05421720_10696</name>
</gene>
<evidence type="ECO:0000256" key="6">
    <source>
        <dbReference type="ARBA" id="ARBA00022679"/>
    </source>
</evidence>
<dbReference type="EC" id="2.7.13.3" evidence="3"/>
<evidence type="ECO:0000256" key="12">
    <source>
        <dbReference type="SAM" id="Phobius"/>
    </source>
</evidence>
<evidence type="ECO:0000256" key="11">
    <source>
        <dbReference type="SAM" id="MobiDB-lite"/>
    </source>
</evidence>
<reference evidence="14 15" key="1">
    <citation type="submission" date="2016-10" db="EMBL/GenBank/DDBJ databases">
        <authorList>
            <person name="de Groot N.N."/>
        </authorList>
    </citation>
    <scope>NUCLEOTIDE SEQUENCE [LARGE SCALE GENOMIC DNA]</scope>
    <source>
        <strain evidence="14 15">ATCC 700224</strain>
    </source>
</reference>
<dbReference type="GO" id="GO:0005886">
    <property type="term" value="C:plasma membrane"/>
    <property type="evidence" value="ECO:0007669"/>
    <property type="project" value="UniProtKB-SubCell"/>
</dbReference>
<keyword evidence="5" id="KW-0597">Phosphoprotein</keyword>
<feature type="domain" description="Histidine kinase" evidence="13">
    <location>
        <begin position="464"/>
        <end position="679"/>
    </location>
</feature>
<feature type="transmembrane region" description="Helical" evidence="12">
    <location>
        <begin position="32"/>
        <end position="51"/>
    </location>
</feature>
<dbReference type="InterPro" id="IPR003594">
    <property type="entry name" value="HATPase_dom"/>
</dbReference>
<dbReference type="InterPro" id="IPR003661">
    <property type="entry name" value="HisK_dim/P_dom"/>
</dbReference>
<dbReference type="InterPro" id="IPR036097">
    <property type="entry name" value="HisK_dim/P_sf"/>
</dbReference>
<dbReference type="Gene3D" id="1.10.287.130">
    <property type="match status" value="1"/>
</dbReference>
<evidence type="ECO:0000256" key="10">
    <source>
        <dbReference type="ARBA" id="ARBA00023136"/>
    </source>
</evidence>
<dbReference type="Pfam" id="PF08269">
    <property type="entry name" value="dCache_2"/>
    <property type="match status" value="1"/>
</dbReference>
<dbReference type="InterPro" id="IPR033480">
    <property type="entry name" value="sCache_2"/>
</dbReference>
<dbReference type="PRINTS" id="PR00344">
    <property type="entry name" value="BCTRLSENSOR"/>
</dbReference>
<dbReference type="Pfam" id="PF02518">
    <property type="entry name" value="HATPase_c"/>
    <property type="match status" value="1"/>
</dbReference>
<dbReference type="EMBL" id="FNAP01000006">
    <property type="protein sequence ID" value="SDE39212.1"/>
    <property type="molecule type" value="Genomic_DNA"/>
</dbReference>
<dbReference type="SMART" id="SM01049">
    <property type="entry name" value="Cache_2"/>
    <property type="match status" value="2"/>
</dbReference>
<keyword evidence="4" id="KW-1003">Cell membrane</keyword>
<organism evidence="14 15">
    <name type="scientific">Rhodospira trueperi</name>
    <dbReference type="NCBI Taxonomy" id="69960"/>
    <lineage>
        <taxon>Bacteria</taxon>
        <taxon>Pseudomonadati</taxon>
        <taxon>Pseudomonadota</taxon>
        <taxon>Alphaproteobacteria</taxon>
        <taxon>Rhodospirillales</taxon>
        <taxon>Rhodospirillaceae</taxon>
        <taxon>Rhodospira</taxon>
    </lineage>
</organism>
<dbReference type="Proteomes" id="UP000199412">
    <property type="component" value="Unassembled WGS sequence"/>
</dbReference>
<name>A0A1G7CIN9_9PROT</name>
<dbReference type="SUPFAM" id="SSF47384">
    <property type="entry name" value="Homodimeric domain of signal transducing histidine kinase"/>
    <property type="match status" value="1"/>
</dbReference>
<dbReference type="Gene3D" id="3.30.565.10">
    <property type="entry name" value="Histidine kinase-like ATPase, C-terminal domain"/>
    <property type="match status" value="1"/>
</dbReference>
<dbReference type="InterPro" id="IPR036890">
    <property type="entry name" value="HATPase_C_sf"/>
</dbReference>
<feature type="compositionally biased region" description="Polar residues" evidence="11">
    <location>
        <begin position="1"/>
        <end position="15"/>
    </location>
</feature>
<dbReference type="AlphaFoldDB" id="A0A1G7CIN9"/>
<dbReference type="FunFam" id="3.30.565.10:FF:000006">
    <property type="entry name" value="Sensor histidine kinase WalK"/>
    <property type="match status" value="1"/>
</dbReference>
<dbReference type="OrthoDB" id="9806995at2"/>
<keyword evidence="8 14" id="KW-0418">Kinase</keyword>
<evidence type="ECO:0000259" key="13">
    <source>
        <dbReference type="PROSITE" id="PS50109"/>
    </source>
</evidence>
<dbReference type="STRING" id="69960.SAMN05421720_10696"/>
<evidence type="ECO:0000256" key="2">
    <source>
        <dbReference type="ARBA" id="ARBA00004651"/>
    </source>
</evidence>
<dbReference type="SMART" id="SM00387">
    <property type="entry name" value="HATPase_c"/>
    <property type="match status" value="1"/>
</dbReference>
<dbReference type="CDD" id="cd00082">
    <property type="entry name" value="HisKA"/>
    <property type="match status" value="1"/>
</dbReference>
<dbReference type="InterPro" id="IPR052162">
    <property type="entry name" value="Sensor_kinase/Photoreceptor"/>
</dbReference>
<dbReference type="InterPro" id="IPR005467">
    <property type="entry name" value="His_kinase_dom"/>
</dbReference>
<evidence type="ECO:0000313" key="14">
    <source>
        <dbReference type="EMBL" id="SDE39212.1"/>
    </source>
</evidence>
<evidence type="ECO:0000256" key="3">
    <source>
        <dbReference type="ARBA" id="ARBA00012438"/>
    </source>
</evidence>
<keyword evidence="7 12" id="KW-0812">Transmembrane</keyword>
<evidence type="ECO:0000256" key="5">
    <source>
        <dbReference type="ARBA" id="ARBA00022553"/>
    </source>
</evidence>
<feature type="transmembrane region" description="Helical" evidence="12">
    <location>
        <begin position="366"/>
        <end position="384"/>
    </location>
</feature>
<proteinExistence type="predicted"/>
<evidence type="ECO:0000256" key="9">
    <source>
        <dbReference type="ARBA" id="ARBA00022989"/>
    </source>
</evidence>
<keyword evidence="10 12" id="KW-0472">Membrane</keyword>
<feature type="region of interest" description="Disordered" evidence="11">
    <location>
        <begin position="1"/>
        <end position="25"/>
    </location>
</feature>
<dbReference type="Pfam" id="PF00512">
    <property type="entry name" value="HisKA"/>
    <property type="match status" value="1"/>
</dbReference>
<comment type="subcellular location">
    <subcellularLocation>
        <location evidence="2">Cell membrane</location>
        <topology evidence="2">Multi-pass membrane protein</topology>
    </subcellularLocation>
</comment>
<dbReference type="PANTHER" id="PTHR43304">
    <property type="entry name" value="PHYTOCHROME-LIKE PROTEIN CPH1"/>
    <property type="match status" value="1"/>
</dbReference>
<dbReference type="Gene3D" id="3.30.450.20">
    <property type="entry name" value="PAS domain"/>
    <property type="match status" value="2"/>
</dbReference>
<protein>
    <recommendedName>
        <fullName evidence="3">histidine kinase</fullName>
        <ecNumber evidence="3">2.7.13.3</ecNumber>
    </recommendedName>
</protein>
<evidence type="ECO:0000313" key="15">
    <source>
        <dbReference type="Proteomes" id="UP000199412"/>
    </source>
</evidence>
<evidence type="ECO:0000256" key="4">
    <source>
        <dbReference type="ARBA" id="ARBA00022475"/>
    </source>
</evidence>
<evidence type="ECO:0000256" key="8">
    <source>
        <dbReference type="ARBA" id="ARBA00022777"/>
    </source>
</evidence>
<evidence type="ECO:0000256" key="1">
    <source>
        <dbReference type="ARBA" id="ARBA00000085"/>
    </source>
</evidence>
<dbReference type="RefSeq" id="WP_092785604.1">
    <property type="nucleotide sequence ID" value="NZ_FNAP01000006.1"/>
</dbReference>
<comment type="catalytic activity">
    <reaction evidence="1">
        <text>ATP + protein L-histidine = ADP + protein N-phospho-L-histidine.</text>
        <dbReference type="EC" id="2.7.13.3"/>
    </reaction>
</comment>
<dbReference type="SUPFAM" id="SSF55874">
    <property type="entry name" value="ATPase domain of HSP90 chaperone/DNA topoisomerase II/histidine kinase"/>
    <property type="match status" value="1"/>
</dbReference>
<dbReference type="PROSITE" id="PS50109">
    <property type="entry name" value="HIS_KIN"/>
    <property type="match status" value="1"/>
</dbReference>
<keyword evidence="6" id="KW-0808">Transferase</keyword>
<dbReference type="SMART" id="SM00388">
    <property type="entry name" value="HisKA"/>
    <property type="match status" value="1"/>
</dbReference>
<dbReference type="InterPro" id="IPR004358">
    <property type="entry name" value="Sig_transdc_His_kin-like_C"/>
</dbReference>
<sequence length="682" mass="75480">MTASPRQVRPTSARQESGADPGKKKPGLVRSVAMPLFLASSLALLALYVYWGVGLYRSMNDEVQYRAETLMEERRSYIRALVESAVHAAEHQRLTVEARLRRVIRERVKGALAIADHLWRGRPAGTTDAEVAATLRETLRSMRFDDGRGYFYVFDVETGEGILHAAMPQLEGKDLRTVRDPNGRPIVPSMIEMIRDQGEGYYAYSWHHPNKPGDAHQKVSYVGYFEPLGWGIASGDYIEDMIADTKAETLAQLRAIHFGDDGYIFAGTWDGLSLLGPHEGETVWDVTDPNGVNVVQDLVSASRSGGGFVSYLIPFAEDETEAVHKLSYVLPVPEWEWYIGAGVSIDDIAASIDAIRAERRRNVIKHLTLGSGLVLLLATASYVISVRVARLVGRDMKSLLSFLADDGRHPETLDPEAMNGAEAHRLAEAVRDMAARRDAAESALERQTRSLEKSNADLERFAYVASHDLREPLRIISSYVGLLRRRYHGRLDADADTFIDYASQGARRMHDMIGDLLEYARVKTVGLPFATVPLGPVIDEAVSNLAERIRETGATVDLVPTTCGVRGKETLLVRLFQNLLENALKYRHPERRPHVRISARVEAGQCIVSVADNGLGIDPVFHDRIFEIFQRLHPGDMYPGTGVGLSICQSIVETHDGRICLDSEPGQGTTFHVALPLAPPDG</sequence>
<dbReference type="GO" id="GO:0000155">
    <property type="term" value="F:phosphorelay sensor kinase activity"/>
    <property type="evidence" value="ECO:0007669"/>
    <property type="project" value="InterPro"/>
</dbReference>
<keyword evidence="15" id="KW-1185">Reference proteome</keyword>